<protein>
    <recommendedName>
        <fullName evidence="3">TniQ family protein</fullName>
    </recommendedName>
</protein>
<proteinExistence type="predicted"/>
<evidence type="ECO:0008006" key="3">
    <source>
        <dbReference type="Google" id="ProtNLM"/>
    </source>
</evidence>
<organism evidence="1 2">
    <name type="scientific">Pseudomonas kitaguniensis</name>
    <dbReference type="NCBI Taxonomy" id="2607908"/>
    <lineage>
        <taxon>Bacteria</taxon>
        <taxon>Pseudomonadati</taxon>
        <taxon>Pseudomonadota</taxon>
        <taxon>Gammaproteobacteria</taxon>
        <taxon>Pseudomonadales</taxon>
        <taxon>Pseudomonadaceae</taxon>
        <taxon>Pseudomonas</taxon>
    </lineage>
</organism>
<sequence length="443" mass="50406">MRTLFYPKVGVMPFESAVSIFLKISRINFMTPAEVSKLFGSPLISVGTLCGWQRDDFIDRVAPHLPMSISNLPVGPAPAYRMRDVRKELVFCPQCIRFGYHSVFHMIKHHGFCSIHNRALATACELCTKNYINGFAREQLNRKKNTQCQACGFICVDMVTELKMRGGSSIVEMLQRNGERLSRWYQAVNELAMARQPEAVRYYSSSSGRILVGDILEQLTQQPQPDECARDRRFIQKVIWLANPAFIPARDGVDFTIRKKTVEQTCKDIEKKFLKEHMGCLSNIDLLTNNLNVKPQKFVFCPVALAYTLLRMKLAHRDWPNLAGGSVLNAGFSEFRDLVSGLGKTAEIRELRILFLHILGELQFMVQKQHDFKVICRYNARLSPKSPWPLYLRKASYSFRCSCKRHARTQLRICGSAGKGLDISANVHSEGNLNFSVQAIMVV</sequence>
<name>A0A5N7JS42_9PSED</name>
<dbReference type="EMBL" id="VUBA01000048">
    <property type="protein sequence ID" value="MPQ84161.1"/>
    <property type="molecule type" value="Genomic_DNA"/>
</dbReference>
<evidence type="ECO:0000313" key="2">
    <source>
        <dbReference type="Proteomes" id="UP000325438"/>
    </source>
</evidence>
<accession>A0A5N7JS42</accession>
<dbReference type="Proteomes" id="UP000325438">
    <property type="component" value="Unassembled WGS sequence"/>
</dbReference>
<dbReference type="RefSeq" id="WP_152749187.1">
    <property type="nucleotide sequence ID" value="NZ_VUBA01000048.1"/>
</dbReference>
<gene>
    <name evidence="1" type="ORF">F0170_09280</name>
</gene>
<evidence type="ECO:0000313" key="1">
    <source>
        <dbReference type="EMBL" id="MPQ84161.1"/>
    </source>
</evidence>
<dbReference type="AlphaFoldDB" id="A0A5N7JS42"/>
<reference evidence="1 2" key="1">
    <citation type="submission" date="2019-09" db="EMBL/GenBank/DDBJ databases">
        <title>The draft genomes of Allium pathogen Pseudomonas sp.</title>
        <authorList>
            <person name="Fujikawa T."/>
            <person name="Sawada H."/>
        </authorList>
    </citation>
    <scope>NUCLEOTIDE SEQUENCE [LARGE SCALE GENOMIC DNA]</scope>
    <source>
        <strain evidence="1 2">MAFF 730085</strain>
    </source>
</reference>
<comment type="caution">
    <text evidence="1">The sequence shown here is derived from an EMBL/GenBank/DDBJ whole genome shotgun (WGS) entry which is preliminary data.</text>
</comment>